<name>A0A1H6SI51_9FIRM</name>
<gene>
    <name evidence="2" type="ORF">SAMN04487834_10169</name>
</gene>
<evidence type="ECO:0000313" key="2">
    <source>
        <dbReference type="EMBL" id="SEI67628.1"/>
    </source>
</evidence>
<dbReference type="STRING" id="322505.SAMN04487836_1443"/>
<sequence length="87" mass="10126">MDFTNEPITIVDESGAEKEVSLIFSYTDEETGREYMLFGDDGEDDVNVFVFYRDPDTPEDELEEIETDEEYERVTEVLDVLLSNQEI</sequence>
<accession>A0A1H6SI51</accession>
<dbReference type="HAMAP" id="MF_01448">
    <property type="entry name" value="UPF0473"/>
    <property type="match status" value="1"/>
</dbReference>
<dbReference type="EMBL" id="FNYK01000016">
    <property type="protein sequence ID" value="SEI67628.1"/>
    <property type="molecule type" value="Genomic_DNA"/>
</dbReference>
<dbReference type="Pfam" id="PF06949">
    <property type="entry name" value="DUF1292"/>
    <property type="match status" value="1"/>
</dbReference>
<proteinExistence type="inferred from homology"/>
<organism evidence="2 3">
    <name type="scientific">Sharpea azabuensis</name>
    <dbReference type="NCBI Taxonomy" id="322505"/>
    <lineage>
        <taxon>Bacteria</taxon>
        <taxon>Bacillati</taxon>
        <taxon>Bacillota</taxon>
        <taxon>Erysipelotrichia</taxon>
        <taxon>Erysipelotrichales</taxon>
        <taxon>Coprobacillaceae</taxon>
        <taxon>Sharpea</taxon>
    </lineage>
</organism>
<dbReference type="eggNOG" id="ENOG502ZVA7">
    <property type="taxonomic scope" value="Bacteria"/>
</dbReference>
<comment type="similarity">
    <text evidence="1">Belongs to the UPF0473 family.</text>
</comment>
<dbReference type="OrthoDB" id="2086132at2"/>
<dbReference type="InterPro" id="IPR009711">
    <property type="entry name" value="UPF0473"/>
</dbReference>
<dbReference type="RefSeq" id="WP_074731772.1">
    <property type="nucleotide sequence ID" value="NZ_FNYK01000016.1"/>
</dbReference>
<protein>
    <recommendedName>
        <fullName evidence="1">UPF0473 protein SAMN04487834_10169</fullName>
    </recommendedName>
</protein>
<dbReference type="Proteomes" id="UP000183028">
    <property type="component" value="Unassembled WGS sequence"/>
</dbReference>
<evidence type="ECO:0000256" key="1">
    <source>
        <dbReference type="HAMAP-Rule" id="MF_01448"/>
    </source>
</evidence>
<dbReference type="AlphaFoldDB" id="A0A1H6SI51"/>
<reference evidence="3" key="1">
    <citation type="submission" date="2016-10" db="EMBL/GenBank/DDBJ databases">
        <authorList>
            <person name="Varghese N."/>
        </authorList>
    </citation>
    <scope>NUCLEOTIDE SEQUENCE [LARGE SCALE GENOMIC DNA]</scope>
    <source>
        <strain evidence="3">DSM 20406</strain>
    </source>
</reference>
<evidence type="ECO:0000313" key="3">
    <source>
        <dbReference type="Proteomes" id="UP000183028"/>
    </source>
</evidence>
<keyword evidence="3" id="KW-1185">Reference proteome</keyword>